<dbReference type="InParanoid" id="G0MWC6"/>
<reference evidence="3" key="1">
    <citation type="submission" date="2011-07" db="EMBL/GenBank/DDBJ databases">
        <authorList>
            <consortium name="Caenorhabditis brenneri Sequencing and Analysis Consortium"/>
            <person name="Wilson R.K."/>
        </authorList>
    </citation>
    <scope>NUCLEOTIDE SEQUENCE [LARGE SCALE GENOMIC DNA]</scope>
    <source>
        <strain evidence="3">PB2801</strain>
    </source>
</reference>
<dbReference type="HOGENOM" id="CLU_548872_0_0_1"/>
<dbReference type="FunCoup" id="G0MWC6">
    <property type="interactions" value="256"/>
</dbReference>
<proteinExistence type="predicted"/>
<protein>
    <submittedName>
        <fullName evidence="2">Uncharacterized protein</fullName>
    </submittedName>
</protein>
<name>G0MWC6_CAEBE</name>
<sequence length="497" mass="58368">MAESELIPGLEMTKEEWYQKDTEERADLIRNMQKGRLARLYNRDFESKEEVVEWSLRSKCYGNFEDEKRCIPAPEVKSKEEMKEIFKNIDLERVQDPQERVNEWYNNIWPQEDEKNFPYPYLATTGLDQVERMRFSRVIHLATQPGEKFKYKETEEPAHCALFVHQTNEREIMDDVGSRRMNSHLKTLRYTDLEEKREDEQVVQHFYDDLTDQKARMKKCEKRHESLSLEDAYFFGSGMSIHDVNSATAVATLLRDKYARQSPLDLPAFSCRQPILGVPFAEYFVDGVDVPECSLEMLKSINGCLKRYGVQMIDLRMRVENRPGRVVYVDPVQTPQSAIQAVVNCLELLNDIRNTARYFVVYSFVLKDCPVHFYQMIIRFTPGMPIDPIDFVDDGIARRKLKQPPSASRRHEADNYFYKNFIAGQLSVMNMKTALKIVAQMSVEDIEILRNLLELCVEKKEDYDRSLKTPEEEPEEEKQEGILKKLWRKATESPQKN</sequence>
<dbReference type="eggNOG" id="ENOG502T3B4">
    <property type="taxonomic scope" value="Eukaryota"/>
</dbReference>
<dbReference type="AlphaFoldDB" id="G0MWC6"/>
<feature type="region of interest" description="Disordered" evidence="1">
    <location>
        <begin position="463"/>
        <end position="497"/>
    </location>
</feature>
<evidence type="ECO:0000313" key="3">
    <source>
        <dbReference type="Proteomes" id="UP000008068"/>
    </source>
</evidence>
<dbReference type="Proteomes" id="UP000008068">
    <property type="component" value="Unassembled WGS sequence"/>
</dbReference>
<evidence type="ECO:0000256" key="1">
    <source>
        <dbReference type="SAM" id="MobiDB-lite"/>
    </source>
</evidence>
<gene>
    <name evidence="2" type="ORF">CAEBREN_23957</name>
</gene>
<organism evidence="3">
    <name type="scientific">Caenorhabditis brenneri</name>
    <name type="common">Nematode worm</name>
    <dbReference type="NCBI Taxonomy" id="135651"/>
    <lineage>
        <taxon>Eukaryota</taxon>
        <taxon>Metazoa</taxon>
        <taxon>Ecdysozoa</taxon>
        <taxon>Nematoda</taxon>
        <taxon>Chromadorea</taxon>
        <taxon>Rhabditida</taxon>
        <taxon>Rhabditina</taxon>
        <taxon>Rhabditomorpha</taxon>
        <taxon>Rhabditoidea</taxon>
        <taxon>Rhabditidae</taxon>
        <taxon>Peloderinae</taxon>
        <taxon>Caenorhabditis</taxon>
    </lineage>
</organism>
<accession>G0MWC6</accession>
<dbReference type="OrthoDB" id="5905246at2759"/>
<keyword evidence="3" id="KW-1185">Reference proteome</keyword>
<evidence type="ECO:0000313" key="2">
    <source>
        <dbReference type="EMBL" id="EGT45884.1"/>
    </source>
</evidence>
<dbReference type="EMBL" id="GL379816">
    <property type="protein sequence ID" value="EGT45884.1"/>
    <property type="molecule type" value="Genomic_DNA"/>
</dbReference>